<dbReference type="InterPro" id="IPR006680">
    <property type="entry name" value="Amidohydro-rel"/>
</dbReference>
<dbReference type="InterPro" id="IPR011059">
    <property type="entry name" value="Metal-dep_hydrolase_composite"/>
</dbReference>
<dbReference type="Gene3D" id="2.30.40.10">
    <property type="entry name" value="Urease, subunit C, domain 1"/>
    <property type="match status" value="1"/>
</dbReference>
<dbReference type="AlphaFoldDB" id="A0A645C544"/>
<evidence type="ECO:0000256" key="4">
    <source>
        <dbReference type="ARBA" id="ARBA00023277"/>
    </source>
</evidence>
<dbReference type="NCBIfam" id="TIGR00221">
    <property type="entry name" value="nagA"/>
    <property type="match status" value="1"/>
</dbReference>
<evidence type="ECO:0000256" key="1">
    <source>
        <dbReference type="ARBA" id="ARBA00010716"/>
    </source>
</evidence>
<dbReference type="GO" id="GO:0008448">
    <property type="term" value="F:N-acetylglucosamine-6-phosphate deacetylase activity"/>
    <property type="evidence" value="ECO:0007669"/>
    <property type="project" value="UniProtKB-EC"/>
</dbReference>
<keyword evidence="3 6" id="KW-0378">Hydrolase</keyword>
<dbReference type="PANTHER" id="PTHR11113">
    <property type="entry name" value="N-ACETYLGLUCOSAMINE-6-PHOSPHATE DEACETYLASE"/>
    <property type="match status" value="1"/>
</dbReference>
<proteinExistence type="inferred from homology"/>
<dbReference type="InterPro" id="IPR032466">
    <property type="entry name" value="Metal_Hydrolase"/>
</dbReference>
<dbReference type="GO" id="GO:0046872">
    <property type="term" value="F:metal ion binding"/>
    <property type="evidence" value="ECO:0007669"/>
    <property type="project" value="UniProtKB-KW"/>
</dbReference>
<dbReference type="EMBL" id="VSSQ01024930">
    <property type="protein sequence ID" value="MPM72749.1"/>
    <property type="molecule type" value="Genomic_DNA"/>
</dbReference>
<comment type="similarity">
    <text evidence="1">Belongs to the metallo-dependent hydrolases superfamily. NagA family.</text>
</comment>
<name>A0A645C544_9ZZZZ</name>
<dbReference type="Gene3D" id="3.20.20.140">
    <property type="entry name" value="Metal-dependent hydrolases"/>
    <property type="match status" value="1"/>
</dbReference>
<dbReference type="GO" id="GO:0006046">
    <property type="term" value="P:N-acetylglucosamine catabolic process"/>
    <property type="evidence" value="ECO:0007669"/>
    <property type="project" value="TreeGrafter"/>
</dbReference>
<protein>
    <submittedName>
        <fullName evidence="6">N-acetylglucosamine-6-phosphate deacetylase</fullName>
        <ecNumber evidence="6">3.5.1.25</ecNumber>
    </submittedName>
</protein>
<evidence type="ECO:0000256" key="2">
    <source>
        <dbReference type="ARBA" id="ARBA00022723"/>
    </source>
</evidence>
<dbReference type="InterPro" id="IPR003764">
    <property type="entry name" value="GlcNAc_6-P_deAcase"/>
</dbReference>
<dbReference type="EC" id="3.5.1.25" evidence="6"/>
<keyword evidence="4" id="KW-0119">Carbohydrate metabolism</keyword>
<accession>A0A645C544</accession>
<dbReference type="SUPFAM" id="SSF51338">
    <property type="entry name" value="Composite domain of metallo-dependent hydrolases"/>
    <property type="match status" value="1"/>
</dbReference>
<dbReference type="PIRSF" id="PIRSF038994">
    <property type="entry name" value="NagA"/>
    <property type="match status" value="1"/>
</dbReference>
<reference evidence="6" key="1">
    <citation type="submission" date="2019-08" db="EMBL/GenBank/DDBJ databases">
        <authorList>
            <person name="Kucharzyk K."/>
            <person name="Murdoch R.W."/>
            <person name="Higgins S."/>
            <person name="Loffler F."/>
        </authorList>
    </citation>
    <scope>NUCLEOTIDE SEQUENCE</scope>
</reference>
<gene>
    <name evidence="6" type="primary">nagA_25</name>
    <name evidence="6" type="ORF">SDC9_119725</name>
</gene>
<organism evidence="6">
    <name type="scientific">bioreactor metagenome</name>
    <dbReference type="NCBI Taxonomy" id="1076179"/>
    <lineage>
        <taxon>unclassified sequences</taxon>
        <taxon>metagenomes</taxon>
        <taxon>ecological metagenomes</taxon>
    </lineage>
</organism>
<comment type="caution">
    <text evidence="6">The sequence shown here is derived from an EMBL/GenBank/DDBJ whole genome shotgun (WGS) entry which is preliminary data.</text>
</comment>
<evidence type="ECO:0000313" key="6">
    <source>
        <dbReference type="EMBL" id="MPM72749.1"/>
    </source>
</evidence>
<evidence type="ECO:0000259" key="5">
    <source>
        <dbReference type="Pfam" id="PF01979"/>
    </source>
</evidence>
<dbReference type="Pfam" id="PF01979">
    <property type="entry name" value="Amidohydro_1"/>
    <property type="match status" value="1"/>
</dbReference>
<sequence length="378" mass="41560">MIIQSKRVWFDETFRPLQLEVVNDKITKIMPYNHVKADKDYGDRMITPGLIDIHNHGYNGNDTNHATEEWLKEWMAYLPTEGVTATVPSTSSASQENILKGLQAVANVIDENPKGTKILGIYSEGPFVSDKFHGAQDLQFKVVPTKETYDVYQKAARGHLIYVMVAPEELDENMTFIRYCVANGTVVALGHTGAKFEVVAKAREAGAKAFTHTFNGMLGLHHREPGTVGAAMYFDDMLAEIIGDGVHVNKVVANILAKVKGKDKLITVTDSVQIKGLPAGERQMKDRFVIIGEDGVGRLPDGTLAGSSAKLNMLLKHQIESAGISVVTAINSVTCNPALLLNFGHKKGYLRVGYDADLAVFNDDYTLKQTYVMGEEML</sequence>
<feature type="domain" description="Amidohydrolase-related" evidence="5">
    <location>
        <begin position="45"/>
        <end position="375"/>
    </location>
</feature>
<evidence type="ECO:0000256" key="3">
    <source>
        <dbReference type="ARBA" id="ARBA00022801"/>
    </source>
</evidence>
<dbReference type="SUPFAM" id="SSF51556">
    <property type="entry name" value="Metallo-dependent hydrolases"/>
    <property type="match status" value="1"/>
</dbReference>
<keyword evidence="2" id="KW-0479">Metal-binding</keyword>
<dbReference type="PANTHER" id="PTHR11113:SF14">
    <property type="entry name" value="N-ACETYLGLUCOSAMINE-6-PHOSPHATE DEACETYLASE"/>
    <property type="match status" value="1"/>
</dbReference>
<dbReference type="CDD" id="cd00854">
    <property type="entry name" value="NagA"/>
    <property type="match status" value="1"/>
</dbReference>